<dbReference type="Gene3D" id="1.10.101.10">
    <property type="entry name" value="PGBD-like superfamily/PGBD"/>
    <property type="match status" value="1"/>
</dbReference>
<organism evidence="2">
    <name type="scientific">bioreactor metagenome</name>
    <dbReference type="NCBI Taxonomy" id="1076179"/>
    <lineage>
        <taxon>unclassified sequences</taxon>
        <taxon>metagenomes</taxon>
        <taxon>ecological metagenomes</taxon>
    </lineage>
</organism>
<dbReference type="InterPro" id="IPR036366">
    <property type="entry name" value="PGBDSf"/>
</dbReference>
<sequence length="160" mass="17240">MRDLTITRAGRLAELGERAWIGGYVATRHAWLAGHRLSDLRATAYRMEAFQRLAEQAYWGLELPLVVRGAELSPATLYATPPGCYDGPQPGTRAIALQTPLARGLDVRLLQLALSERGIAIKADGIFGRTSANLLRDYQLSAGMPATGVADPALIGQLVT</sequence>
<proteinExistence type="predicted"/>
<dbReference type="SUPFAM" id="SSF47090">
    <property type="entry name" value="PGBD-like"/>
    <property type="match status" value="1"/>
</dbReference>
<feature type="domain" description="Peptidoglycan binding-like" evidence="1">
    <location>
        <begin position="104"/>
        <end position="157"/>
    </location>
</feature>
<reference evidence="2" key="1">
    <citation type="submission" date="2019-08" db="EMBL/GenBank/DDBJ databases">
        <authorList>
            <person name="Kucharzyk K."/>
            <person name="Murdoch R.W."/>
            <person name="Higgins S."/>
            <person name="Loffler F."/>
        </authorList>
    </citation>
    <scope>NUCLEOTIDE SEQUENCE</scope>
</reference>
<dbReference type="InterPro" id="IPR036365">
    <property type="entry name" value="PGBD-like_sf"/>
</dbReference>
<name>A0A645J300_9ZZZZ</name>
<dbReference type="Pfam" id="PF01471">
    <property type="entry name" value="PG_binding_1"/>
    <property type="match status" value="1"/>
</dbReference>
<accession>A0A645J300</accession>
<dbReference type="Gene3D" id="1.20.141.10">
    <property type="entry name" value="Chitosanase, subunit A, domain 1"/>
    <property type="match status" value="1"/>
</dbReference>
<dbReference type="InterPro" id="IPR002477">
    <property type="entry name" value="Peptidoglycan-bd-like"/>
</dbReference>
<gene>
    <name evidence="2" type="ORF">SDC9_205471</name>
</gene>
<comment type="caution">
    <text evidence="2">The sequence shown here is derived from an EMBL/GenBank/DDBJ whole genome shotgun (WGS) entry which is preliminary data.</text>
</comment>
<evidence type="ECO:0000259" key="1">
    <source>
        <dbReference type="Pfam" id="PF01471"/>
    </source>
</evidence>
<dbReference type="EMBL" id="VSSQ01129744">
    <property type="protein sequence ID" value="MPN57777.1"/>
    <property type="molecule type" value="Genomic_DNA"/>
</dbReference>
<dbReference type="AlphaFoldDB" id="A0A645J300"/>
<evidence type="ECO:0000313" key="2">
    <source>
        <dbReference type="EMBL" id="MPN57777.1"/>
    </source>
</evidence>
<protein>
    <recommendedName>
        <fullName evidence="1">Peptidoglycan binding-like domain-containing protein</fullName>
    </recommendedName>
</protein>